<feature type="domain" description="Large ribosomal subunit protein uL15/eL18" evidence="7">
    <location>
        <begin position="76"/>
        <end position="145"/>
    </location>
</feature>
<dbReference type="HAMAP" id="MF_01341">
    <property type="entry name" value="Ribosomal_uL15"/>
    <property type="match status" value="1"/>
</dbReference>
<dbReference type="STRING" id="1280514.AXFE_05160"/>
<feature type="compositionally biased region" description="Basic and acidic residues" evidence="6">
    <location>
        <begin position="1"/>
        <end position="14"/>
    </location>
</feature>
<reference evidence="8 9" key="1">
    <citation type="submission" date="2015-01" db="EMBL/GenBank/DDBJ databases">
        <title>Draft genome of the acidophilic iron oxidizer Acidithrix ferrooxidans strain Py-F3.</title>
        <authorList>
            <person name="Poehlein A."/>
            <person name="Eisen S."/>
            <person name="Schloemann M."/>
            <person name="Johnson B.D."/>
            <person name="Daniel R."/>
            <person name="Muehling M."/>
        </authorList>
    </citation>
    <scope>NUCLEOTIDE SEQUENCE [LARGE SCALE GENOMIC DNA]</scope>
    <source>
        <strain evidence="8 9">Py-F3</strain>
    </source>
</reference>
<dbReference type="PATRIC" id="fig|1280514.3.peg.705"/>
<comment type="caution">
    <text evidence="8">The sequence shown here is derived from an EMBL/GenBank/DDBJ whole genome shotgun (WGS) entry which is preliminary data.</text>
</comment>
<evidence type="ECO:0000256" key="1">
    <source>
        <dbReference type="ARBA" id="ARBA00007320"/>
    </source>
</evidence>
<dbReference type="NCBIfam" id="TIGR01071">
    <property type="entry name" value="rplO_bact"/>
    <property type="match status" value="1"/>
</dbReference>
<feature type="region of interest" description="Disordered" evidence="6">
    <location>
        <begin position="1"/>
        <end position="60"/>
    </location>
</feature>
<dbReference type="PANTHER" id="PTHR12934">
    <property type="entry name" value="50S RIBOSOMAL PROTEIN L15"/>
    <property type="match status" value="1"/>
</dbReference>
<dbReference type="OrthoDB" id="9810293at2"/>
<keyword evidence="4" id="KW-0699">rRNA-binding</keyword>
<keyword evidence="9" id="KW-1185">Reference proteome</keyword>
<accession>A0A0D8HKU5</accession>
<dbReference type="EMBL" id="JXYS01000012">
    <property type="protein sequence ID" value="KJF18568.1"/>
    <property type="molecule type" value="Genomic_DNA"/>
</dbReference>
<dbReference type="InterPro" id="IPR030878">
    <property type="entry name" value="Ribosomal_uL15"/>
</dbReference>
<evidence type="ECO:0000256" key="5">
    <source>
        <dbReference type="RuleBase" id="RU003888"/>
    </source>
</evidence>
<evidence type="ECO:0000259" key="7">
    <source>
        <dbReference type="Pfam" id="PF00828"/>
    </source>
</evidence>
<proteinExistence type="inferred from homology"/>
<sequence length="166" mass="17403">MLKLHDLTPAEGSKKKPKRVGRGIGGKGGKTAGRGTKGQGARDTIPMGFEGGQLPLTQRTPKAKGFKNPFKVIYEIVNLDKVAELAAQGVLVIDPGVLANYGIVKRGSLVKILGNGEIRTGVTVTAHKFSRAAEFAIRAAGGSIVTVDLPYAGGRPPVRGNQHANR</sequence>
<evidence type="ECO:0000256" key="4">
    <source>
        <dbReference type="HAMAP-Rule" id="MF_01341"/>
    </source>
</evidence>
<gene>
    <name evidence="4 8" type="primary">rplO</name>
    <name evidence="8" type="ORF">AXFE_05160</name>
</gene>
<evidence type="ECO:0000313" key="8">
    <source>
        <dbReference type="EMBL" id="KJF18568.1"/>
    </source>
</evidence>
<dbReference type="InterPro" id="IPR021131">
    <property type="entry name" value="Ribosomal_uL15/eL18"/>
</dbReference>
<feature type="compositionally biased region" description="Gly residues" evidence="6">
    <location>
        <begin position="22"/>
        <end position="38"/>
    </location>
</feature>
<evidence type="ECO:0000256" key="6">
    <source>
        <dbReference type="SAM" id="MobiDB-lite"/>
    </source>
</evidence>
<dbReference type="InterPro" id="IPR005749">
    <property type="entry name" value="Ribosomal_uL15_bac-type"/>
</dbReference>
<dbReference type="InterPro" id="IPR036227">
    <property type="entry name" value="Ribosomal_uL15/eL18_sf"/>
</dbReference>
<evidence type="ECO:0000313" key="9">
    <source>
        <dbReference type="Proteomes" id="UP000032360"/>
    </source>
</evidence>
<protein>
    <recommendedName>
        <fullName evidence="4">Large ribosomal subunit protein uL15</fullName>
    </recommendedName>
</protein>
<keyword evidence="3 4" id="KW-0687">Ribonucleoprotein</keyword>
<keyword evidence="4" id="KW-0694">RNA-binding</keyword>
<comment type="function">
    <text evidence="4">Binds to the 23S rRNA.</text>
</comment>
<dbReference type="AlphaFoldDB" id="A0A0D8HKU5"/>
<evidence type="ECO:0000256" key="3">
    <source>
        <dbReference type="ARBA" id="ARBA00023274"/>
    </source>
</evidence>
<dbReference type="GO" id="GO:0003735">
    <property type="term" value="F:structural constituent of ribosome"/>
    <property type="evidence" value="ECO:0007669"/>
    <property type="project" value="InterPro"/>
</dbReference>
<name>A0A0D8HKU5_9ACTN</name>
<dbReference type="Gene3D" id="3.100.10.10">
    <property type="match status" value="1"/>
</dbReference>
<dbReference type="GO" id="GO:0019843">
    <property type="term" value="F:rRNA binding"/>
    <property type="evidence" value="ECO:0007669"/>
    <property type="project" value="UniProtKB-UniRule"/>
</dbReference>
<dbReference type="GO" id="GO:0022625">
    <property type="term" value="C:cytosolic large ribosomal subunit"/>
    <property type="evidence" value="ECO:0007669"/>
    <property type="project" value="TreeGrafter"/>
</dbReference>
<comment type="subunit">
    <text evidence="4">Part of the 50S ribosomal subunit.</text>
</comment>
<evidence type="ECO:0000256" key="2">
    <source>
        <dbReference type="ARBA" id="ARBA00022980"/>
    </source>
</evidence>
<organism evidence="8 9">
    <name type="scientific">Acidithrix ferrooxidans</name>
    <dbReference type="NCBI Taxonomy" id="1280514"/>
    <lineage>
        <taxon>Bacteria</taxon>
        <taxon>Bacillati</taxon>
        <taxon>Actinomycetota</taxon>
        <taxon>Acidimicrobiia</taxon>
        <taxon>Acidimicrobiales</taxon>
        <taxon>Acidimicrobiaceae</taxon>
        <taxon>Acidithrix</taxon>
    </lineage>
</organism>
<dbReference type="RefSeq" id="WP_052604310.1">
    <property type="nucleotide sequence ID" value="NZ_JXYS01000012.1"/>
</dbReference>
<dbReference type="PROSITE" id="PS00475">
    <property type="entry name" value="RIBOSOMAL_L15"/>
    <property type="match status" value="1"/>
</dbReference>
<dbReference type="GO" id="GO:0006412">
    <property type="term" value="P:translation"/>
    <property type="evidence" value="ECO:0007669"/>
    <property type="project" value="UniProtKB-UniRule"/>
</dbReference>
<comment type="similarity">
    <text evidence="1 4 5">Belongs to the universal ribosomal protein uL15 family.</text>
</comment>
<dbReference type="SUPFAM" id="SSF52080">
    <property type="entry name" value="Ribosomal proteins L15p and L18e"/>
    <property type="match status" value="1"/>
</dbReference>
<keyword evidence="2 4" id="KW-0689">Ribosomal protein</keyword>
<dbReference type="InterPro" id="IPR001196">
    <property type="entry name" value="Ribosomal_uL15_CS"/>
</dbReference>
<dbReference type="PANTHER" id="PTHR12934:SF11">
    <property type="entry name" value="LARGE RIBOSOMAL SUBUNIT PROTEIN UL15M"/>
    <property type="match status" value="1"/>
</dbReference>
<dbReference type="Proteomes" id="UP000032360">
    <property type="component" value="Unassembled WGS sequence"/>
</dbReference>
<dbReference type="Pfam" id="PF00828">
    <property type="entry name" value="Ribosomal_L27A"/>
    <property type="match status" value="1"/>
</dbReference>